<proteinExistence type="predicted"/>
<name>A0A0F9DC48_9ZZZZ</name>
<protein>
    <submittedName>
        <fullName evidence="1">Uncharacterized protein</fullName>
    </submittedName>
</protein>
<sequence>MKTYRVQVEGPAHKGQVDVQAGSPRVAINQALAHNAALFSQPRAGKGWPYTRDAQLNVGDLLIVKIRRLP</sequence>
<gene>
    <name evidence="1" type="ORF">LCGC14_2563700</name>
</gene>
<comment type="caution">
    <text evidence="1">The sequence shown here is derived from an EMBL/GenBank/DDBJ whole genome shotgun (WGS) entry which is preliminary data.</text>
</comment>
<organism evidence="1">
    <name type="scientific">marine sediment metagenome</name>
    <dbReference type="NCBI Taxonomy" id="412755"/>
    <lineage>
        <taxon>unclassified sequences</taxon>
        <taxon>metagenomes</taxon>
        <taxon>ecological metagenomes</taxon>
    </lineage>
</organism>
<reference evidence="1" key="1">
    <citation type="journal article" date="2015" name="Nature">
        <title>Complex archaea that bridge the gap between prokaryotes and eukaryotes.</title>
        <authorList>
            <person name="Spang A."/>
            <person name="Saw J.H."/>
            <person name="Jorgensen S.L."/>
            <person name="Zaremba-Niedzwiedzka K."/>
            <person name="Martijn J."/>
            <person name="Lind A.E."/>
            <person name="van Eijk R."/>
            <person name="Schleper C."/>
            <person name="Guy L."/>
            <person name="Ettema T.J."/>
        </authorList>
    </citation>
    <scope>NUCLEOTIDE SEQUENCE</scope>
</reference>
<accession>A0A0F9DC48</accession>
<evidence type="ECO:0000313" key="1">
    <source>
        <dbReference type="EMBL" id="KKL09653.1"/>
    </source>
</evidence>
<dbReference type="EMBL" id="LAZR01042386">
    <property type="protein sequence ID" value="KKL09653.1"/>
    <property type="molecule type" value="Genomic_DNA"/>
</dbReference>
<dbReference type="AlphaFoldDB" id="A0A0F9DC48"/>